<feature type="compositionally biased region" description="Low complexity" evidence="1">
    <location>
        <begin position="14"/>
        <end position="30"/>
    </location>
</feature>
<gene>
    <name evidence="2" type="ORF">P7K49_030204</name>
</gene>
<dbReference type="Proteomes" id="UP001266305">
    <property type="component" value="Unassembled WGS sequence"/>
</dbReference>
<evidence type="ECO:0000313" key="2">
    <source>
        <dbReference type="EMBL" id="KAK2090920.1"/>
    </source>
</evidence>
<reference evidence="2 3" key="1">
    <citation type="submission" date="2023-05" db="EMBL/GenBank/DDBJ databases">
        <title>B98-5 Cell Line De Novo Hybrid Assembly: An Optical Mapping Approach.</title>
        <authorList>
            <person name="Kananen K."/>
            <person name="Auerbach J.A."/>
            <person name="Kautto E."/>
            <person name="Blachly J.S."/>
        </authorList>
    </citation>
    <scope>NUCLEOTIDE SEQUENCE [LARGE SCALE GENOMIC DNA]</scope>
    <source>
        <strain evidence="2">B95-8</strain>
        <tissue evidence="2">Cell line</tissue>
    </source>
</reference>
<proteinExistence type="predicted"/>
<dbReference type="EMBL" id="JASSZA010000016">
    <property type="protein sequence ID" value="KAK2090920.1"/>
    <property type="molecule type" value="Genomic_DNA"/>
</dbReference>
<feature type="region of interest" description="Disordered" evidence="1">
    <location>
        <begin position="140"/>
        <end position="161"/>
    </location>
</feature>
<keyword evidence="3" id="KW-1185">Reference proteome</keyword>
<accession>A0ABQ9U1H2</accession>
<organism evidence="2 3">
    <name type="scientific">Saguinus oedipus</name>
    <name type="common">Cotton-top tamarin</name>
    <name type="synonym">Oedipomidas oedipus</name>
    <dbReference type="NCBI Taxonomy" id="9490"/>
    <lineage>
        <taxon>Eukaryota</taxon>
        <taxon>Metazoa</taxon>
        <taxon>Chordata</taxon>
        <taxon>Craniata</taxon>
        <taxon>Vertebrata</taxon>
        <taxon>Euteleostomi</taxon>
        <taxon>Mammalia</taxon>
        <taxon>Eutheria</taxon>
        <taxon>Euarchontoglires</taxon>
        <taxon>Primates</taxon>
        <taxon>Haplorrhini</taxon>
        <taxon>Platyrrhini</taxon>
        <taxon>Cebidae</taxon>
        <taxon>Callitrichinae</taxon>
        <taxon>Saguinus</taxon>
    </lineage>
</organism>
<evidence type="ECO:0000313" key="3">
    <source>
        <dbReference type="Proteomes" id="UP001266305"/>
    </source>
</evidence>
<evidence type="ECO:0000256" key="1">
    <source>
        <dbReference type="SAM" id="MobiDB-lite"/>
    </source>
</evidence>
<name>A0ABQ9U1H2_SAGOE</name>
<protein>
    <submittedName>
        <fullName evidence="2">Uncharacterized protein</fullName>
    </submittedName>
</protein>
<feature type="region of interest" description="Disordered" evidence="1">
    <location>
        <begin position="1"/>
        <end position="110"/>
    </location>
</feature>
<sequence length="161" mass="17070">MWRVARWGGAETLSAPGSTSPAPASATQSGSERRRGNLEAGLGARRPHRAPSDLGTFGEASRGPLTSRRPGLRPARAKPQARKGPGGSALTRLSRQERGHLRGAGPPQRRPLPIWFWLGRDALAPSALFGLASRFPLARQPGYGWGRGPRSLQAERAASAG</sequence>
<comment type="caution">
    <text evidence="2">The sequence shown here is derived from an EMBL/GenBank/DDBJ whole genome shotgun (WGS) entry which is preliminary data.</text>
</comment>